<keyword evidence="9" id="KW-1185">Reference proteome</keyword>
<comment type="cofactor">
    <cofactor evidence="7">
        <name>[2Fe-2S] cluster</name>
        <dbReference type="ChEBI" id="CHEBI:190135"/>
    </cofactor>
    <text evidence="7">Binds 1 [2Fe-2S] cluster.</text>
</comment>
<dbReference type="PROSITE" id="PS01099">
    <property type="entry name" value="COMPLEX1_24K"/>
    <property type="match status" value="1"/>
</dbReference>
<evidence type="ECO:0000256" key="3">
    <source>
        <dbReference type="ARBA" id="ARBA00022723"/>
    </source>
</evidence>
<dbReference type="Gene3D" id="3.40.30.10">
    <property type="entry name" value="Glutaredoxin"/>
    <property type="match status" value="1"/>
</dbReference>
<evidence type="ECO:0000256" key="7">
    <source>
        <dbReference type="PIRSR" id="PIRSR000216-1"/>
    </source>
</evidence>
<feature type="binding site" evidence="7">
    <location>
        <position position="135"/>
    </location>
    <ligand>
        <name>[2Fe-2S] cluster</name>
        <dbReference type="ChEBI" id="CHEBI:190135"/>
    </ligand>
</feature>
<dbReference type="Proteomes" id="UP000190102">
    <property type="component" value="Unassembled WGS sequence"/>
</dbReference>
<dbReference type="GO" id="GO:0016491">
    <property type="term" value="F:oxidoreductase activity"/>
    <property type="evidence" value="ECO:0007669"/>
    <property type="project" value="InterPro"/>
</dbReference>
<dbReference type="CDD" id="cd03064">
    <property type="entry name" value="TRX_Fd_NuoE"/>
    <property type="match status" value="1"/>
</dbReference>
<dbReference type="STRING" id="115783.SAMN02745119_01433"/>
<dbReference type="GO" id="GO:0051537">
    <property type="term" value="F:2 iron, 2 sulfur cluster binding"/>
    <property type="evidence" value="ECO:0007669"/>
    <property type="project" value="UniProtKB-KW"/>
</dbReference>
<keyword evidence="2 7" id="KW-0001">2Fe-2S</keyword>
<dbReference type="EMBL" id="FUWR01000006">
    <property type="protein sequence ID" value="SJZ71447.1"/>
    <property type="molecule type" value="Genomic_DNA"/>
</dbReference>
<comment type="cofactor">
    <cofactor evidence="6">
        <name>[2Fe-2S] cluster</name>
        <dbReference type="ChEBI" id="CHEBI:190135"/>
    </cofactor>
</comment>
<dbReference type="PANTHER" id="PTHR43342">
    <property type="entry name" value="NADH-QUINONE OXIDOREDUCTASE, E SUBUNIT"/>
    <property type="match status" value="1"/>
</dbReference>
<proteinExistence type="inferred from homology"/>
<reference evidence="9" key="1">
    <citation type="submission" date="2017-02" db="EMBL/GenBank/DDBJ databases">
        <authorList>
            <person name="Varghese N."/>
            <person name="Submissions S."/>
        </authorList>
    </citation>
    <scope>NUCLEOTIDE SEQUENCE [LARGE SCALE GENOMIC DNA]</scope>
    <source>
        <strain evidence="9">ATCC BAA-34</strain>
    </source>
</reference>
<dbReference type="InterPro" id="IPR002023">
    <property type="entry name" value="NuoE-like"/>
</dbReference>
<accession>A0A1T4MXE0</accession>
<gene>
    <name evidence="8" type="ORF">SAMN02745119_01433</name>
</gene>
<organism evidence="8 9">
    <name type="scientific">Trichlorobacter thiogenes</name>
    <dbReference type="NCBI Taxonomy" id="115783"/>
    <lineage>
        <taxon>Bacteria</taxon>
        <taxon>Pseudomonadati</taxon>
        <taxon>Thermodesulfobacteriota</taxon>
        <taxon>Desulfuromonadia</taxon>
        <taxon>Geobacterales</taxon>
        <taxon>Geobacteraceae</taxon>
        <taxon>Trichlorobacter</taxon>
    </lineage>
</organism>
<keyword evidence="3 7" id="KW-0479">Metal-binding</keyword>
<sequence length="171" mass="18587">MSGDCCEHTLLVDDPRLKLVERAMKRLQYQPDALIEVLHTAQEAFGYLSRDLLSHVAAQLKLPESQVFGVATFYHFFTLRPKGEHSCIVCTGTACYVKGAGEILNTLEQAAGIKAGQTTADGRLSLGTARCLGNCSLAPMITIDDTVYGPEKPEGAVDKLNRLLEVPHEQG</sequence>
<dbReference type="PANTHER" id="PTHR43342:SF2">
    <property type="entry name" value="POTENTIAL NAD-REDUCING HYDROGENASE SUBUNIT"/>
    <property type="match status" value="1"/>
</dbReference>
<keyword evidence="5 7" id="KW-0411">Iron-sulfur</keyword>
<comment type="similarity">
    <text evidence="1">Belongs to the complex I 24 kDa subunit family.</text>
</comment>
<dbReference type="InterPro" id="IPR028431">
    <property type="entry name" value="NADP_DH_HndA-like"/>
</dbReference>
<evidence type="ECO:0000256" key="6">
    <source>
        <dbReference type="ARBA" id="ARBA00034078"/>
    </source>
</evidence>
<evidence type="ECO:0000256" key="2">
    <source>
        <dbReference type="ARBA" id="ARBA00022714"/>
    </source>
</evidence>
<evidence type="ECO:0000256" key="5">
    <source>
        <dbReference type="ARBA" id="ARBA00023014"/>
    </source>
</evidence>
<feature type="binding site" evidence="7">
    <location>
        <position position="95"/>
    </location>
    <ligand>
        <name>[2Fe-2S] cluster</name>
        <dbReference type="ChEBI" id="CHEBI:190135"/>
    </ligand>
</feature>
<dbReference type="InterPro" id="IPR036249">
    <property type="entry name" value="Thioredoxin-like_sf"/>
</dbReference>
<dbReference type="GO" id="GO:0046872">
    <property type="term" value="F:metal ion binding"/>
    <property type="evidence" value="ECO:0007669"/>
    <property type="project" value="UniProtKB-KW"/>
</dbReference>
<name>A0A1T4MXE0_9BACT</name>
<dbReference type="RefSeq" id="WP_078789748.1">
    <property type="nucleotide sequence ID" value="NZ_FUWR01000006.1"/>
</dbReference>
<keyword evidence="8" id="KW-0371">Homeobox</keyword>
<evidence type="ECO:0000313" key="8">
    <source>
        <dbReference type="EMBL" id="SJZ71447.1"/>
    </source>
</evidence>
<dbReference type="NCBIfam" id="NF005747">
    <property type="entry name" value="PRK07571.1"/>
    <property type="match status" value="1"/>
</dbReference>
<evidence type="ECO:0000256" key="4">
    <source>
        <dbReference type="ARBA" id="ARBA00023004"/>
    </source>
</evidence>
<dbReference type="SUPFAM" id="SSF52833">
    <property type="entry name" value="Thioredoxin-like"/>
    <property type="match status" value="1"/>
</dbReference>
<feature type="binding site" evidence="7">
    <location>
        <position position="131"/>
    </location>
    <ligand>
        <name>[2Fe-2S] cluster</name>
        <dbReference type="ChEBI" id="CHEBI:190135"/>
    </ligand>
</feature>
<dbReference type="InterPro" id="IPR041921">
    <property type="entry name" value="NuoE_N"/>
</dbReference>
<evidence type="ECO:0000256" key="1">
    <source>
        <dbReference type="ARBA" id="ARBA00010643"/>
    </source>
</evidence>
<dbReference type="PIRSF" id="PIRSF000216">
    <property type="entry name" value="NADH_DH_24kDa"/>
    <property type="match status" value="1"/>
</dbReference>
<dbReference type="Pfam" id="PF01257">
    <property type="entry name" value="2Fe-2S_thioredx"/>
    <property type="match status" value="1"/>
</dbReference>
<dbReference type="GO" id="GO:0003677">
    <property type="term" value="F:DNA binding"/>
    <property type="evidence" value="ECO:0007669"/>
    <property type="project" value="UniProtKB-KW"/>
</dbReference>
<dbReference type="InterPro" id="IPR042128">
    <property type="entry name" value="NuoE_dom"/>
</dbReference>
<dbReference type="AlphaFoldDB" id="A0A1T4MXE0"/>
<feature type="binding site" evidence="7">
    <location>
        <position position="90"/>
    </location>
    <ligand>
        <name>[2Fe-2S] cluster</name>
        <dbReference type="ChEBI" id="CHEBI:190135"/>
    </ligand>
</feature>
<evidence type="ECO:0000313" key="9">
    <source>
        <dbReference type="Proteomes" id="UP000190102"/>
    </source>
</evidence>
<keyword evidence="4 7" id="KW-0408">Iron</keyword>
<protein>
    <submittedName>
        <fullName evidence="8">NAD(P)-dependent nickel-iron dehydrogenase diaphorase component subunit HoxE</fullName>
    </submittedName>
</protein>
<dbReference type="Gene3D" id="1.10.10.1590">
    <property type="entry name" value="NADH-quinone oxidoreductase subunit E"/>
    <property type="match status" value="1"/>
</dbReference>
<dbReference type="OrthoDB" id="9807941at2"/>